<feature type="region of interest" description="Disordered" evidence="2">
    <location>
        <begin position="1"/>
        <end position="34"/>
    </location>
</feature>
<accession>A0ABU3K949</accession>
<evidence type="ECO:0000313" key="4">
    <source>
        <dbReference type="Proteomes" id="UP001250932"/>
    </source>
</evidence>
<dbReference type="Pfam" id="PF04519">
    <property type="entry name" value="Bactofilin"/>
    <property type="match status" value="1"/>
</dbReference>
<evidence type="ECO:0000313" key="3">
    <source>
        <dbReference type="EMBL" id="MDT7042906.1"/>
    </source>
</evidence>
<gene>
    <name evidence="3" type="ORF">PPG34_11120</name>
</gene>
<dbReference type="RefSeq" id="WP_313833372.1">
    <property type="nucleotide sequence ID" value="NZ_JAQOUE010000001.1"/>
</dbReference>
<evidence type="ECO:0000256" key="1">
    <source>
        <dbReference type="ARBA" id="ARBA00044755"/>
    </source>
</evidence>
<dbReference type="PANTHER" id="PTHR35024:SF4">
    <property type="entry name" value="POLYMER-FORMING CYTOSKELETAL PROTEIN"/>
    <property type="match status" value="1"/>
</dbReference>
<dbReference type="Proteomes" id="UP001250932">
    <property type="component" value="Unassembled WGS sequence"/>
</dbReference>
<organism evidence="3 4">
    <name type="scientific">Candidatus Nitronereus thalassa</name>
    <dbReference type="NCBI Taxonomy" id="3020898"/>
    <lineage>
        <taxon>Bacteria</taxon>
        <taxon>Pseudomonadati</taxon>
        <taxon>Nitrospirota</taxon>
        <taxon>Nitrospiria</taxon>
        <taxon>Nitrospirales</taxon>
        <taxon>Nitrospiraceae</taxon>
        <taxon>Candidatus Nitronereus</taxon>
    </lineage>
</organism>
<protein>
    <submittedName>
        <fullName evidence="3">Polymer-forming cytoskeletal protein</fullName>
    </submittedName>
</protein>
<evidence type="ECO:0000256" key="2">
    <source>
        <dbReference type="SAM" id="MobiDB-lite"/>
    </source>
</evidence>
<sequence>MFGRNSDAENSSGTSGGSSSSESRRGQTGHEGVLNQSHDVSAFVGEGVEFKGVINYQGTVRIDGQLEGEIHTEGVLIVGQGAVIDAKVEAGTIICQGRIVGDILARDKIQLMSPAVLNGSLKTPSLSMEEGVLFNGTCEMGPVGKKSSSYSSDSLKAV</sequence>
<proteinExistence type="inferred from homology"/>
<dbReference type="InterPro" id="IPR007607">
    <property type="entry name" value="BacA/B"/>
</dbReference>
<comment type="caution">
    <text evidence="3">The sequence shown here is derived from an EMBL/GenBank/DDBJ whole genome shotgun (WGS) entry which is preliminary data.</text>
</comment>
<reference evidence="3 4" key="1">
    <citation type="journal article" date="2023" name="ISME J.">
        <title>Cultivation and genomic characterization of novel and ubiquitous marine nitrite-oxidizing bacteria from the Nitrospirales.</title>
        <authorList>
            <person name="Mueller A.J."/>
            <person name="Daebeler A."/>
            <person name="Herbold C.W."/>
            <person name="Kirkegaard R.H."/>
            <person name="Daims H."/>
        </authorList>
    </citation>
    <scope>NUCLEOTIDE SEQUENCE [LARGE SCALE GENOMIC DNA]</scope>
    <source>
        <strain evidence="3 4">EB</strain>
    </source>
</reference>
<dbReference type="PANTHER" id="PTHR35024">
    <property type="entry name" value="HYPOTHETICAL CYTOSOLIC PROTEIN"/>
    <property type="match status" value="1"/>
</dbReference>
<feature type="compositionally biased region" description="Low complexity" evidence="2">
    <location>
        <begin position="11"/>
        <end position="21"/>
    </location>
</feature>
<dbReference type="EMBL" id="JAQOUE010000001">
    <property type="protein sequence ID" value="MDT7042906.1"/>
    <property type="molecule type" value="Genomic_DNA"/>
</dbReference>
<name>A0ABU3K949_9BACT</name>
<keyword evidence="4" id="KW-1185">Reference proteome</keyword>
<comment type="similarity">
    <text evidence="1">Belongs to the bactofilin family.</text>
</comment>